<sequence length="242" mass="25330">MTTPNQHDSLEAVARAVADLTQPVFARLEALAQEVSALDLRQAVGRGRLDDHDAAVVESLAVQTVQTLDLVSGAGMAATAGETSSDGVMHWWILRDGAVVTKRHVLNPASDSYYDFSNLRWFTLPASSGTNTLIAPYIDSWGTDDLTVTAAVLVPGSDSAREVTAVVAVDLNARAYVQAVEDVLRSAAPAVLIDGEGRAVCSTEPDIETGVRLAALPSWSAGETADVLGLGWTVASLDATTG</sequence>
<dbReference type="Gene3D" id="3.30.450.20">
    <property type="entry name" value="PAS domain"/>
    <property type="match status" value="1"/>
</dbReference>
<evidence type="ECO:0008006" key="3">
    <source>
        <dbReference type="Google" id="ProtNLM"/>
    </source>
</evidence>
<dbReference type="AlphaFoldDB" id="A0A371P8K8"/>
<proteinExistence type="predicted"/>
<dbReference type="OrthoDB" id="8687362at2"/>
<protein>
    <recommendedName>
        <fullName evidence="3">Cache domain-containing protein</fullName>
    </recommendedName>
</protein>
<dbReference type="Proteomes" id="UP000265581">
    <property type="component" value="Unassembled WGS sequence"/>
</dbReference>
<evidence type="ECO:0000313" key="1">
    <source>
        <dbReference type="EMBL" id="REK72225.1"/>
    </source>
</evidence>
<reference evidence="1 2" key="1">
    <citation type="submission" date="2018-08" db="EMBL/GenBank/DDBJ databases">
        <title>Aeromicrobium sp. M2KJ-4, whole genome shotgun sequence.</title>
        <authorList>
            <person name="Tuo L."/>
        </authorList>
    </citation>
    <scope>NUCLEOTIDE SEQUENCE [LARGE SCALE GENOMIC DNA]</scope>
    <source>
        <strain evidence="1 2">M2KJ-4</strain>
    </source>
</reference>
<organism evidence="1 2">
    <name type="scientific">Aeromicrobium endophyticum</name>
    <dbReference type="NCBI Taxonomy" id="2292704"/>
    <lineage>
        <taxon>Bacteria</taxon>
        <taxon>Bacillati</taxon>
        <taxon>Actinomycetota</taxon>
        <taxon>Actinomycetes</taxon>
        <taxon>Propionibacteriales</taxon>
        <taxon>Nocardioidaceae</taxon>
        <taxon>Aeromicrobium</taxon>
    </lineage>
</organism>
<name>A0A371P8K8_9ACTN</name>
<dbReference type="EMBL" id="QUBR01000001">
    <property type="protein sequence ID" value="REK72225.1"/>
    <property type="molecule type" value="Genomic_DNA"/>
</dbReference>
<accession>A0A371P8K8</accession>
<gene>
    <name evidence="1" type="ORF">DX116_00825</name>
</gene>
<evidence type="ECO:0000313" key="2">
    <source>
        <dbReference type="Proteomes" id="UP000265581"/>
    </source>
</evidence>
<keyword evidence="2" id="KW-1185">Reference proteome</keyword>
<comment type="caution">
    <text evidence="1">The sequence shown here is derived from an EMBL/GenBank/DDBJ whole genome shotgun (WGS) entry which is preliminary data.</text>
</comment>
<dbReference type="RefSeq" id="WP_119702358.1">
    <property type="nucleotide sequence ID" value="NZ_JBHSOI010000001.1"/>
</dbReference>